<evidence type="ECO:0000313" key="2">
    <source>
        <dbReference type="Proteomes" id="UP000234752"/>
    </source>
</evidence>
<name>A0A2K9ND92_9PROT</name>
<dbReference type="GO" id="GO:0032993">
    <property type="term" value="C:protein-DNA complex"/>
    <property type="evidence" value="ECO:0007669"/>
    <property type="project" value="TreeGrafter"/>
</dbReference>
<dbReference type="SUPFAM" id="SSF52172">
    <property type="entry name" value="CheY-like"/>
    <property type="match status" value="1"/>
</dbReference>
<dbReference type="PANTHER" id="PTHR48111:SF3">
    <property type="entry name" value="TRANSCRIPTIONAL REGULATORY PROTEIN BTSR"/>
    <property type="match status" value="1"/>
</dbReference>
<keyword evidence="1" id="KW-0238">DNA-binding</keyword>
<dbReference type="Gene3D" id="3.40.50.2300">
    <property type="match status" value="1"/>
</dbReference>
<dbReference type="EMBL" id="CP025611">
    <property type="protein sequence ID" value="AUN31057.1"/>
    <property type="molecule type" value="Genomic_DNA"/>
</dbReference>
<dbReference type="PROSITE" id="PS50930">
    <property type="entry name" value="HTH_LYTTR"/>
    <property type="match status" value="1"/>
</dbReference>
<dbReference type="OrthoDB" id="9786101at2"/>
<dbReference type="GO" id="GO:0000976">
    <property type="term" value="F:transcription cis-regulatory region binding"/>
    <property type="evidence" value="ECO:0007669"/>
    <property type="project" value="TreeGrafter"/>
</dbReference>
<keyword evidence="2" id="KW-1185">Reference proteome</keyword>
<dbReference type="GO" id="GO:0000156">
    <property type="term" value="F:phosphorelay response regulator activity"/>
    <property type="evidence" value="ECO:0007669"/>
    <property type="project" value="TreeGrafter"/>
</dbReference>
<gene>
    <name evidence="1" type="ORF">C0V82_13030</name>
</gene>
<accession>A0A2K9ND92</accession>
<dbReference type="KEGG" id="ncb:C0V82_13030"/>
<dbReference type="PANTHER" id="PTHR48111">
    <property type="entry name" value="REGULATOR OF RPOS"/>
    <property type="match status" value="1"/>
</dbReference>
<dbReference type="InterPro" id="IPR039420">
    <property type="entry name" value="WalR-like"/>
</dbReference>
<dbReference type="InterPro" id="IPR011006">
    <property type="entry name" value="CheY-like_superfamily"/>
</dbReference>
<dbReference type="SMART" id="SM00850">
    <property type="entry name" value="LytTR"/>
    <property type="match status" value="1"/>
</dbReference>
<organism evidence="1 2">
    <name type="scientific">Niveispirillum cyanobacteriorum</name>
    <dbReference type="NCBI Taxonomy" id="1612173"/>
    <lineage>
        <taxon>Bacteria</taxon>
        <taxon>Pseudomonadati</taxon>
        <taxon>Pseudomonadota</taxon>
        <taxon>Alphaproteobacteria</taxon>
        <taxon>Rhodospirillales</taxon>
        <taxon>Azospirillaceae</taxon>
        <taxon>Niveispirillum</taxon>
    </lineage>
</organism>
<sequence length="262" mass="28880">MATLSILIVDDEPLARRNLELALADQPGWQVAGSCSSAEQAIQVLDRLQIDLLLLDIAMPGRSGLSLAREILARPQPPLIAFVTAYDEHAIEAFELFAIDYLLKPFDDRRLVALLGRAEKLIGLQQAALLAPALGQFLGERQAAMAGQSPPVLTSLTIRSIGLVERVEVAEIDWIQAAGNYVELHVGDRVILHRATMDMLGHRLPPDRFLRLHRTCIARRDLLRALVRTGDKTWLVILRSGVELPASERMMPQIRVAIGDGA</sequence>
<dbReference type="PROSITE" id="PS50110">
    <property type="entry name" value="RESPONSE_REGULATORY"/>
    <property type="match status" value="1"/>
</dbReference>
<evidence type="ECO:0000313" key="1">
    <source>
        <dbReference type="EMBL" id="AUN31057.1"/>
    </source>
</evidence>
<dbReference type="Pfam" id="PF00072">
    <property type="entry name" value="Response_reg"/>
    <property type="match status" value="1"/>
</dbReference>
<dbReference type="SMART" id="SM00448">
    <property type="entry name" value="REC"/>
    <property type="match status" value="1"/>
</dbReference>
<dbReference type="Gene3D" id="2.40.50.1020">
    <property type="entry name" value="LytTr DNA-binding domain"/>
    <property type="match status" value="1"/>
</dbReference>
<dbReference type="RefSeq" id="WP_102112673.1">
    <property type="nucleotide sequence ID" value="NZ_BMGN01000011.1"/>
</dbReference>
<dbReference type="Pfam" id="PF04397">
    <property type="entry name" value="LytTR"/>
    <property type="match status" value="1"/>
</dbReference>
<reference evidence="1 2" key="1">
    <citation type="submission" date="2017-12" db="EMBL/GenBank/DDBJ databases">
        <title>Genomes of bacteria within cyanobacterial aggregates.</title>
        <authorList>
            <person name="Cai H."/>
        </authorList>
    </citation>
    <scope>NUCLEOTIDE SEQUENCE [LARGE SCALE GENOMIC DNA]</scope>
    <source>
        <strain evidence="1 2">TH16</strain>
    </source>
</reference>
<dbReference type="InterPro" id="IPR001789">
    <property type="entry name" value="Sig_transdc_resp-reg_receiver"/>
</dbReference>
<protein>
    <submittedName>
        <fullName evidence="1">DNA-binding response regulator</fullName>
    </submittedName>
</protein>
<dbReference type="AlphaFoldDB" id="A0A2K9ND92"/>
<dbReference type="GO" id="GO:0006355">
    <property type="term" value="P:regulation of DNA-templated transcription"/>
    <property type="evidence" value="ECO:0007669"/>
    <property type="project" value="TreeGrafter"/>
</dbReference>
<dbReference type="GO" id="GO:0005829">
    <property type="term" value="C:cytosol"/>
    <property type="evidence" value="ECO:0007669"/>
    <property type="project" value="TreeGrafter"/>
</dbReference>
<dbReference type="InterPro" id="IPR007492">
    <property type="entry name" value="LytTR_DNA-bd_dom"/>
</dbReference>
<proteinExistence type="predicted"/>
<dbReference type="Proteomes" id="UP000234752">
    <property type="component" value="Chromosome eg_1"/>
</dbReference>